<evidence type="ECO:0000313" key="7">
    <source>
        <dbReference type="Proteomes" id="UP000008206"/>
    </source>
</evidence>
<reference evidence="7" key="1">
    <citation type="journal article" date="2011" name="MBio">
        <title>Novel metabolic attributes of the genus Cyanothece, comprising a group of unicellular nitrogen-fixing Cyanobacteria.</title>
        <authorList>
            <person name="Bandyopadhyay A."/>
            <person name="Elvitigala T."/>
            <person name="Welsh E."/>
            <person name="Stockel J."/>
            <person name="Liberton M."/>
            <person name="Min H."/>
            <person name="Sherman L.A."/>
            <person name="Pakrasi H.B."/>
        </authorList>
    </citation>
    <scope>NUCLEOTIDE SEQUENCE [LARGE SCALE GENOMIC DNA]</scope>
    <source>
        <strain evidence="7">PCC 7822</strain>
        <plasmid evidence="7">Cy782201</plasmid>
    </source>
</reference>
<dbReference type="InterPro" id="IPR011075">
    <property type="entry name" value="TetR_C"/>
</dbReference>
<evidence type="ECO:0000256" key="4">
    <source>
        <dbReference type="PROSITE-ProRule" id="PRU00335"/>
    </source>
</evidence>
<evidence type="ECO:0000259" key="5">
    <source>
        <dbReference type="PROSITE" id="PS50977"/>
    </source>
</evidence>
<dbReference type="InterPro" id="IPR001647">
    <property type="entry name" value="HTH_TetR"/>
</dbReference>
<dbReference type="SUPFAM" id="SSF48498">
    <property type="entry name" value="Tetracyclin repressor-like, C-terminal domain"/>
    <property type="match status" value="1"/>
</dbReference>
<dbReference type="EMBL" id="CP002199">
    <property type="protein sequence ID" value="ADN17877.1"/>
    <property type="molecule type" value="Genomic_DNA"/>
</dbReference>
<keyword evidence="2 4" id="KW-0238">DNA-binding</keyword>
<dbReference type="HOGENOM" id="CLU_069356_28_1_3"/>
<evidence type="ECO:0000256" key="2">
    <source>
        <dbReference type="ARBA" id="ARBA00023125"/>
    </source>
</evidence>
<keyword evidence="6" id="KW-0614">Plasmid</keyword>
<dbReference type="OrthoDB" id="116240at2"/>
<keyword evidence="3" id="KW-0804">Transcription</keyword>
<gene>
    <name evidence="6" type="ordered locus">Cyan7822_6030</name>
</gene>
<dbReference type="InterPro" id="IPR036271">
    <property type="entry name" value="Tet_transcr_reg_TetR-rel_C_sf"/>
</dbReference>
<protein>
    <submittedName>
        <fullName evidence="6">Transcriptional regulator, TetR family</fullName>
    </submittedName>
</protein>
<sequence>MTGHIKMPKANVRDKLLTAGLDVIHRLGFNRCSVQDITQFAGVPKGSFYNYFESKEVFGAEILKLYWQKAASSLKLLSDKTQSPIVRLELYFDSLAELTSLDYQRGCLLGNFCGELSTQSPLVRELLSSLLTIWAETLENCICDAQNKGEVRSDLDATTLAHFLVNAWEGCVLRSKVEQDGRSFEQFKTIIFSSIRASDS</sequence>
<keyword evidence="1" id="KW-0805">Transcription regulation</keyword>
<dbReference type="SUPFAM" id="SSF46689">
    <property type="entry name" value="Homeodomain-like"/>
    <property type="match status" value="1"/>
</dbReference>
<dbReference type="RefSeq" id="WP_013334627.1">
    <property type="nucleotide sequence ID" value="NC_014533.1"/>
</dbReference>
<dbReference type="KEGG" id="cyj:Cyan7822_6030"/>
<dbReference type="Gene3D" id="1.10.357.10">
    <property type="entry name" value="Tetracycline Repressor, domain 2"/>
    <property type="match status" value="1"/>
</dbReference>
<organism evidence="6 7">
    <name type="scientific">Gloeothece verrucosa (strain PCC 7822)</name>
    <name type="common">Cyanothece sp. (strain PCC 7822)</name>
    <dbReference type="NCBI Taxonomy" id="497965"/>
    <lineage>
        <taxon>Bacteria</taxon>
        <taxon>Bacillati</taxon>
        <taxon>Cyanobacteriota</taxon>
        <taxon>Cyanophyceae</taxon>
        <taxon>Oscillatoriophycideae</taxon>
        <taxon>Chroococcales</taxon>
        <taxon>Aphanothecaceae</taxon>
        <taxon>Gloeothece</taxon>
        <taxon>Gloeothece verrucosa</taxon>
    </lineage>
</organism>
<keyword evidence="7" id="KW-1185">Reference proteome</keyword>
<dbReference type="PROSITE" id="PS50977">
    <property type="entry name" value="HTH_TETR_2"/>
    <property type="match status" value="1"/>
</dbReference>
<evidence type="ECO:0000256" key="3">
    <source>
        <dbReference type="ARBA" id="ARBA00023163"/>
    </source>
</evidence>
<geneLocation type="plasmid" evidence="6 7">
    <name>Cy782201</name>
</geneLocation>
<evidence type="ECO:0000313" key="6">
    <source>
        <dbReference type="EMBL" id="ADN17877.1"/>
    </source>
</evidence>
<dbReference type="GO" id="GO:0003677">
    <property type="term" value="F:DNA binding"/>
    <property type="evidence" value="ECO:0007669"/>
    <property type="project" value="UniProtKB-UniRule"/>
</dbReference>
<name>E0ULP7_GLOV7</name>
<feature type="domain" description="HTH tetR-type" evidence="5">
    <location>
        <begin position="10"/>
        <end position="70"/>
    </location>
</feature>
<dbReference type="PANTHER" id="PTHR47506:SF6">
    <property type="entry name" value="HTH-TYPE TRANSCRIPTIONAL REPRESSOR NEMR"/>
    <property type="match status" value="1"/>
</dbReference>
<dbReference type="Pfam" id="PF16925">
    <property type="entry name" value="TetR_C_13"/>
    <property type="match status" value="1"/>
</dbReference>
<dbReference type="InterPro" id="IPR009057">
    <property type="entry name" value="Homeodomain-like_sf"/>
</dbReference>
<accession>E0ULP7</accession>
<dbReference type="AlphaFoldDB" id="E0ULP7"/>
<dbReference type="PANTHER" id="PTHR47506">
    <property type="entry name" value="TRANSCRIPTIONAL REGULATORY PROTEIN"/>
    <property type="match status" value="1"/>
</dbReference>
<feature type="DNA-binding region" description="H-T-H motif" evidence="4">
    <location>
        <begin position="33"/>
        <end position="52"/>
    </location>
</feature>
<evidence type="ECO:0000256" key="1">
    <source>
        <dbReference type="ARBA" id="ARBA00023015"/>
    </source>
</evidence>
<dbReference type="Pfam" id="PF00440">
    <property type="entry name" value="TetR_N"/>
    <property type="match status" value="1"/>
</dbReference>
<proteinExistence type="predicted"/>
<dbReference type="Proteomes" id="UP000008206">
    <property type="component" value="Plasmid Cy782201"/>
</dbReference>